<feature type="domain" description="Glycosyl transferase family 1" evidence="4">
    <location>
        <begin position="227"/>
        <end position="388"/>
    </location>
</feature>
<dbReference type="AlphaFoldDB" id="A0A939P7H0"/>
<dbReference type="SUPFAM" id="SSF53756">
    <property type="entry name" value="UDP-Glycosyltransferase/glycogen phosphorylase"/>
    <property type="match status" value="1"/>
</dbReference>
<reference evidence="5" key="1">
    <citation type="submission" date="2021-03" db="EMBL/GenBank/DDBJ databases">
        <authorList>
            <person name="Kanchanasin P."/>
            <person name="Saeng-In P."/>
            <person name="Phongsopitanun W."/>
            <person name="Yuki M."/>
            <person name="Kudo T."/>
            <person name="Ohkuma M."/>
            <person name="Tanasupawat S."/>
        </authorList>
    </citation>
    <scope>NUCLEOTIDE SEQUENCE</scope>
    <source>
        <strain evidence="5">GKU 128</strain>
    </source>
</reference>
<dbReference type="CDD" id="cd03801">
    <property type="entry name" value="GT4_PimA-like"/>
    <property type="match status" value="1"/>
</dbReference>
<dbReference type="Pfam" id="PF00534">
    <property type="entry name" value="Glycos_transf_1"/>
    <property type="match status" value="1"/>
</dbReference>
<evidence type="ECO:0000313" key="6">
    <source>
        <dbReference type="Proteomes" id="UP000669179"/>
    </source>
</evidence>
<keyword evidence="2" id="KW-0808">Transferase</keyword>
<keyword evidence="6" id="KW-1185">Reference proteome</keyword>
<name>A0A939P7H0_9ACTN</name>
<accession>A0A939P7H0</accession>
<feature type="region of interest" description="Disordered" evidence="3">
    <location>
        <begin position="418"/>
        <end position="448"/>
    </location>
</feature>
<sequence>MNSRPTIVVLIHDGFYSCGTGAARSNRAFLEVLTAQLHPDVRLIVMPIHLIPASTEYNPAWHKELESLVHQAGGNVIPVDNGTGGQVRFGGLEAFENACAKGAETINQKILPVSGPLLIIAFDCPFYGLARHLDPRARSEVVIVARSTAALHVPDDRARISWELAGLHHAVKAGGRIAAISGHMRTHLADSYQIPDRALLDLPNGLPPSDWRHIPPPDARLLPSRAQRGFILSMGRAVPYKAFDDLLDALSLLARQSVAVPHTVLAAVTEDHQLSPYQAHLAQRIATESLDATLLTHFAPDLRSLLAHPALDAVVVPSRVEPFGRIPLEAFVAGAPVVATAAGGLAELVTDQTGYRARPGDPASLAAAISRALAADPAERARLRAAGRHLASTRYDYPRTMRGFLNHAAPWAITPAGPSVASPISRAQDDPSARNSMGCWASRPRPLN</sequence>
<evidence type="ECO:0000313" key="5">
    <source>
        <dbReference type="EMBL" id="MBO2447116.1"/>
    </source>
</evidence>
<dbReference type="Gene3D" id="3.40.50.2000">
    <property type="entry name" value="Glycogen Phosphorylase B"/>
    <property type="match status" value="1"/>
</dbReference>
<evidence type="ECO:0000256" key="1">
    <source>
        <dbReference type="ARBA" id="ARBA00022676"/>
    </source>
</evidence>
<dbReference type="InterPro" id="IPR001296">
    <property type="entry name" value="Glyco_trans_1"/>
</dbReference>
<keyword evidence="1" id="KW-0328">Glycosyltransferase</keyword>
<proteinExistence type="predicted"/>
<dbReference type="GO" id="GO:0016757">
    <property type="term" value="F:glycosyltransferase activity"/>
    <property type="evidence" value="ECO:0007669"/>
    <property type="project" value="UniProtKB-KW"/>
</dbReference>
<dbReference type="PANTHER" id="PTHR12526:SF510">
    <property type="entry name" value="D-INOSITOL 3-PHOSPHATE GLYCOSYLTRANSFERASE"/>
    <property type="match status" value="1"/>
</dbReference>
<evidence type="ECO:0000259" key="4">
    <source>
        <dbReference type="Pfam" id="PF00534"/>
    </source>
</evidence>
<gene>
    <name evidence="5" type="ORF">J4573_08455</name>
</gene>
<dbReference type="EMBL" id="JAGEOJ010000003">
    <property type="protein sequence ID" value="MBO2447116.1"/>
    <property type="molecule type" value="Genomic_DNA"/>
</dbReference>
<dbReference type="RefSeq" id="WP_208254718.1">
    <property type="nucleotide sequence ID" value="NZ_JAGEOJ010000003.1"/>
</dbReference>
<evidence type="ECO:0000256" key="3">
    <source>
        <dbReference type="SAM" id="MobiDB-lite"/>
    </source>
</evidence>
<dbReference type="PANTHER" id="PTHR12526">
    <property type="entry name" value="GLYCOSYLTRANSFERASE"/>
    <property type="match status" value="1"/>
</dbReference>
<organism evidence="5 6">
    <name type="scientific">Actinomadura barringtoniae</name>
    <dbReference type="NCBI Taxonomy" id="1427535"/>
    <lineage>
        <taxon>Bacteria</taxon>
        <taxon>Bacillati</taxon>
        <taxon>Actinomycetota</taxon>
        <taxon>Actinomycetes</taxon>
        <taxon>Streptosporangiales</taxon>
        <taxon>Thermomonosporaceae</taxon>
        <taxon>Actinomadura</taxon>
    </lineage>
</organism>
<evidence type="ECO:0000256" key="2">
    <source>
        <dbReference type="ARBA" id="ARBA00022679"/>
    </source>
</evidence>
<dbReference type="Proteomes" id="UP000669179">
    <property type="component" value="Unassembled WGS sequence"/>
</dbReference>
<comment type="caution">
    <text evidence="5">The sequence shown here is derived from an EMBL/GenBank/DDBJ whole genome shotgun (WGS) entry which is preliminary data.</text>
</comment>
<protein>
    <submittedName>
        <fullName evidence="5">Glycosyltransferase family 4 protein</fullName>
    </submittedName>
</protein>